<dbReference type="GO" id="GO:0051082">
    <property type="term" value="F:unfolded protein binding"/>
    <property type="evidence" value="ECO:0007669"/>
    <property type="project" value="UniProtKB-UniRule"/>
</dbReference>
<dbReference type="SMART" id="SM00271">
    <property type="entry name" value="DnaJ"/>
    <property type="match status" value="1"/>
</dbReference>
<dbReference type="AlphaFoldDB" id="A0A939C3V8"/>
<evidence type="ECO:0000256" key="4">
    <source>
        <dbReference type="ARBA" id="ARBA00022737"/>
    </source>
</evidence>
<accession>A0A939C3V8</accession>
<dbReference type="InterPro" id="IPR036869">
    <property type="entry name" value="J_dom_sf"/>
</dbReference>
<dbReference type="InterPro" id="IPR002939">
    <property type="entry name" value="DnaJ_C"/>
</dbReference>
<keyword evidence="5 11" id="KW-0863">Zinc-finger</keyword>
<feature type="binding site" evidence="11">
    <location>
        <position position="207"/>
    </location>
    <ligand>
        <name>Zn(2+)</name>
        <dbReference type="ChEBI" id="CHEBI:29105"/>
        <label>2</label>
    </ligand>
</feature>
<evidence type="ECO:0000313" key="16">
    <source>
        <dbReference type="EMBL" id="MBM9469467.1"/>
    </source>
</evidence>
<protein>
    <recommendedName>
        <fullName evidence="10 11">Chaperone protein DnaJ</fullName>
    </recommendedName>
</protein>
<dbReference type="PROSITE" id="PS50076">
    <property type="entry name" value="DNAJ_2"/>
    <property type="match status" value="1"/>
</dbReference>
<dbReference type="SUPFAM" id="SSF46565">
    <property type="entry name" value="Chaperone J-domain"/>
    <property type="match status" value="1"/>
</dbReference>
<proteinExistence type="inferred from homology"/>
<dbReference type="Gene3D" id="2.10.230.10">
    <property type="entry name" value="Heat shock protein DnaJ, cysteine-rich domain"/>
    <property type="match status" value="1"/>
</dbReference>
<dbReference type="RefSeq" id="WP_205262431.1">
    <property type="nucleotide sequence ID" value="NZ_JAERWK010000027.1"/>
</dbReference>
<keyword evidence="2 11" id="KW-0235">DNA replication</keyword>
<feature type="domain" description="J" evidence="14">
    <location>
        <begin position="10"/>
        <end position="75"/>
    </location>
</feature>
<comment type="cofactor">
    <cofactor evidence="11">
        <name>Zn(2+)</name>
        <dbReference type="ChEBI" id="CHEBI:29105"/>
    </cofactor>
    <text evidence="11">Binds 2 Zn(2+) ions per monomer.</text>
</comment>
<feature type="zinc finger region" description="CR-type" evidence="12">
    <location>
        <begin position="177"/>
        <end position="255"/>
    </location>
</feature>
<evidence type="ECO:0000256" key="12">
    <source>
        <dbReference type="PROSITE-ProRule" id="PRU00546"/>
    </source>
</evidence>
<dbReference type="SUPFAM" id="SSF49493">
    <property type="entry name" value="HSP40/DnaJ peptide-binding domain"/>
    <property type="match status" value="2"/>
</dbReference>
<comment type="similarity">
    <text evidence="9 11">Belongs to the DnaJ family.</text>
</comment>
<comment type="subcellular location">
    <subcellularLocation>
        <location evidence="11">Cytoplasm</location>
    </subcellularLocation>
</comment>
<dbReference type="FunFam" id="2.60.260.20:FF:000013">
    <property type="entry name" value="DnaJ subfamily B member 11"/>
    <property type="match status" value="1"/>
</dbReference>
<dbReference type="GO" id="GO:0005524">
    <property type="term" value="F:ATP binding"/>
    <property type="evidence" value="ECO:0007669"/>
    <property type="project" value="InterPro"/>
</dbReference>
<evidence type="ECO:0000313" key="17">
    <source>
        <dbReference type="Proteomes" id="UP000663792"/>
    </source>
</evidence>
<feature type="domain" description="CR-type" evidence="15">
    <location>
        <begin position="177"/>
        <end position="255"/>
    </location>
</feature>
<dbReference type="FunFam" id="2.10.230.10:FF:000002">
    <property type="entry name" value="Molecular chaperone DnaJ"/>
    <property type="match status" value="1"/>
</dbReference>
<evidence type="ECO:0000256" key="7">
    <source>
        <dbReference type="ARBA" id="ARBA00023016"/>
    </source>
</evidence>
<dbReference type="CDD" id="cd06257">
    <property type="entry name" value="DnaJ"/>
    <property type="match status" value="1"/>
</dbReference>
<keyword evidence="8 11" id="KW-0143">Chaperone</keyword>
<feature type="region of interest" description="Disordered" evidence="13">
    <location>
        <begin position="389"/>
        <end position="413"/>
    </location>
</feature>
<dbReference type="InterPro" id="IPR012724">
    <property type="entry name" value="DnaJ"/>
</dbReference>
<feature type="binding site" evidence="11">
    <location>
        <position position="232"/>
    </location>
    <ligand>
        <name>Zn(2+)</name>
        <dbReference type="ChEBI" id="CHEBI:29105"/>
        <label>2</label>
    </ligand>
</feature>
<dbReference type="Pfam" id="PF01556">
    <property type="entry name" value="DnaJ_C"/>
    <property type="match status" value="1"/>
</dbReference>
<dbReference type="GO" id="GO:0006260">
    <property type="term" value="P:DNA replication"/>
    <property type="evidence" value="ECO:0007669"/>
    <property type="project" value="UniProtKB-KW"/>
</dbReference>
<feature type="binding site" evidence="11">
    <location>
        <position position="229"/>
    </location>
    <ligand>
        <name>Zn(2+)</name>
        <dbReference type="ChEBI" id="CHEBI:29105"/>
        <label>2</label>
    </ligand>
</feature>
<dbReference type="Pfam" id="PF00226">
    <property type="entry name" value="DnaJ"/>
    <property type="match status" value="1"/>
</dbReference>
<feature type="binding site" evidence="11">
    <location>
        <position position="193"/>
    </location>
    <ligand>
        <name>Zn(2+)</name>
        <dbReference type="ChEBI" id="CHEBI:29105"/>
        <label>1</label>
    </ligand>
</feature>
<feature type="compositionally biased region" description="Polar residues" evidence="13">
    <location>
        <begin position="403"/>
        <end position="413"/>
    </location>
</feature>
<keyword evidence="17" id="KW-1185">Reference proteome</keyword>
<keyword evidence="1 11" id="KW-0963">Cytoplasm</keyword>
<dbReference type="Pfam" id="PF00684">
    <property type="entry name" value="DnaJ_CXXCXGXG"/>
    <property type="match status" value="1"/>
</dbReference>
<dbReference type="GO" id="GO:0009408">
    <property type="term" value="P:response to heat"/>
    <property type="evidence" value="ECO:0007669"/>
    <property type="project" value="InterPro"/>
</dbReference>
<dbReference type="InterPro" id="IPR001623">
    <property type="entry name" value="DnaJ_domain"/>
</dbReference>
<dbReference type="NCBIfam" id="TIGR02349">
    <property type="entry name" value="DnaJ_bact"/>
    <property type="match status" value="1"/>
</dbReference>
<keyword evidence="6 11" id="KW-0862">Zinc</keyword>
<dbReference type="PROSITE" id="PS51188">
    <property type="entry name" value="ZF_CR"/>
    <property type="match status" value="1"/>
</dbReference>
<dbReference type="GO" id="GO:0005737">
    <property type="term" value="C:cytoplasm"/>
    <property type="evidence" value="ECO:0007669"/>
    <property type="project" value="UniProtKB-SubCell"/>
</dbReference>
<dbReference type="PROSITE" id="PS00636">
    <property type="entry name" value="DNAJ_1"/>
    <property type="match status" value="1"/>
</dbReference>
<evidence type="ECO:0000256" key="13">
    <source>
        <dbReference type="SAM" id="MobiDB-lite"/>
    </source>
</evidence>
<dbReference type="CDD" id="cd10719">
    <property type="entry name" value="DnaJ_zf"/>
    <property type="match status" value="1"/>
</dbReference>
<comment type="domain">
    <text evidence="11">The J domain is necessary and sufficient to stimulate DnaK ATPase activity. Zinc center 1 plays an important role in the autonomous, DnaK-independent chaperone activity of DnaJ. Zinc center 2 is essential for interaction with DnaK and for DnaJ activity.</text>
</comment>
<dbReference type="GO" id="GO:0008270">
    <property type="term" value="F:zinc ion binding"/>
    <property type="evidence" value="ECO:0007669"/>
    <property type="project" value="UniProtKB-UniRule"/>
</dbReference>
<evidence type="ECO:0000259" key="15">
    <source>
        <dbReference type="PROSITE" id="PS51188"/>
    </source>
</evidence>
<evidence type="ECO:0000256" key="6">
    <source>
        <dbReference type="ARBA" id="ARBA00022833"/>
    </source>
</evidence>
<dbReference type="Gene3D" id="1.10.287.110">
    <property type="entry name" value="DnaJ domain"/>
    <property type="match status" value="1"/>
</dbReference>
<dbReference type="PANTHER" id="PTHR43096">
    <property type="entry name" value="DNAJ HOMOLOG 1, MITOCHONDRIAL-RELATED"/>
    <property type="match status" value="1"/>
</dbReference>
<dbReference type="SUPFAM" id="SSF57938">
    <property type="entry name" value="DnaJ/Hsp40 cysteine-rich domain"/>
    <property type="match status" value="1"/>
</dbReference>
<keyword evidence="4 11" id="KW-0677">Repeat</keyword>
<dbReference type="PRINTS" id="PR00625">
    <property type="entry name" value="JDOMAIN"/>
</dbReference>
<dbReference type="CDD" id="cd10747">
    <property type="entry name" value="DnaJ_C"/>
    <property type="match status" value="1"/>
</dbReference>
<dbReference type="Gene3D" id="2.60.260.20">
    <property type="entry name" value="Urease metallochaperone UreE, N-terminal domain"/>
    <property type="match status" value="2"/>
</dbReference>
<gene>
    <name evidence="11 16" type="primary">dnaJ</name>
    <name evidence="16" type="ORF">JL106_19445</name>
</gene>
<sequence length="413" mass="42832">MSAKDYYEKDFYRELGVSKTASAAEIKKAYRKLARDLHPDKNPGNKTAEERFKAVSEAYDVLSDDAKRKEYDEARDLMASGAFRGFPGGGGSGGGFPGGAGGFGGAGGVNLDDLLRDARAGAGQGTNGTGAGSFSDIFSGLFNRGTTGGGQARANRARQGADLETEARISFLDSVHGVTLPLRLSERGSCPTCHGTGARPGTVPRECPVCNGSGLTTRNQGSFAFSEPCTNCSGTGSVIDDPCPTCHGERTVMTTRTLTTRIPAGVSDGQRIRLSGKGEPGLNGGPAGDLFVVVHVTPHELFGRSGDNLTLTVPVSFPELALGTTLTVPTLDSPVSLRVPAGTASGRKFRVKGAGVKRKDRTGDLIVTVEVAVPQRLSPAAREALETFAAESTEDPRPGVSQAVRSAQTPAGA</sequence>
<dbReference type="InterPro" id="IPR018253">
    <property type="entry name" value="DnaJ_domain_CS"/>
</dbReference>
<dbReference type="Proteomes" id="UP000663792">
    <property type="component" value="Unassembled WGS sequence"/>
</dbReference>
<reference evidence="16" key="1">
    <citation type="submission" date="2021-01" db="EMBL/GenBank/DDBJ databases">
        <title>YIM 132084 draft genome.</title>
        <authorList>
            <person name="An D."/>
        </authorList>
    </citation>
    <scope>NUCLEOTIDE SEQUENCE</scope>
    <source>
        <strain evidence="16">YIM 132084</strain>
    </source>
</reference>
<dbReference type="GO" id="GO:0031072">
    <property type="term" value="F:heat shock protein binding"/>
    <property type="evidence" value="ECO:0007669"/>
    <property type="project" value="InterPro"/>
</dbReference>
<feature type="binding site" evidence="11">
    <location>
        <position position="190"/>
    </location>
    <ligand>
        <name>Zn(2+)</name>
        <dbReference type="ChEBI" id="CHEBI:29105"/>
        <label>1</label>
    </ligand>
</feature>
<comment type="function">
    <text evidence="11">Participates actively in the response to hyperosmotic and heat shock by preventing the aggregation of stress-denatured proteins and by disaggregating proteins, also in an autonomous, DnaK-independent fashion. Unfolded proteins bind initially to DnaJ; upon interaction with the DnaJ-bound protein, DnaK hydrolyzes its bound ATP, resulting in the formation of a stable complex. GrpE releases ADP from DnaK; ATP binding to DnaK triggers the release of the substrate protein, thus completing the reaction cycle. Several rounds of ATP-dependent interactions between DnaJ, DnaK and GrpE are required for fully efficient folding. Also involved, together with DnaK and GrpE, in the DNA replication of plasmids through activation of initiation proteins.</text>
</comment>
<evidence type="ECO:0000259" key="14">
    <source>
        <dbReference type="PROSITE" id="PS50076"/>
    </source>
</evidence>
<evidence type="ECO:0000256" key="2">
    <source>
        <dbReference type="ARBA" id="ARBA00022705"/>
    </source>
</evidence>
<dbReference type="PANTHER" id="PTHR43096:SF54">
    <property type="entry name" value="CHAPERONE PROTEIN DNAJ 1"/>
    <property type="match status" value="1"/>
</dbReference>
<dbReference type="HAMAP" id="MF_01152">
    <property type="entry name" value="DnaJ"/>
    <property type="match status" value="1"/>
</dbReference>
<evidence type="ECO:0000256" key="9">
    <source>
        <dbReference type="ARBA" id="ARBA00061004"/>
    </source>
</evidence>
<organism evidence="16 17">
    <name type="scientific">Nakamurella leprariae</name>
    <dbReference type="NCBI Taxonomy" id="2803911"/>
    <lineage>
        <taxon>Bacteria</taxon>
        <taxon>Bacillati</taxon>
        <taxon>Actinomycetota</taxon>
        <taxon>Actinomycetes</taxon>
        <taxon>Nakamurellales</taxon>
        <taxon>Nakamurellaceae</taxon>
        <taxon>Nakamurella</taxon>
    </lineage>
</organism>
<keyword evidence="3 11" id="KW-0479">Metal-binding</keyword>
<evidence type="ECO:0000256" key="5">
    <source>
        <dbReference type="ARBA" id="ARBA00022771"/>
    </source>
</evidence>
<comment type="caution">
    <text evidence="11">Lacks conserved residue(s) required for the propagation of feature annotation.</text>
</comment>
<feature type="binding site" evidence="11">
    <location>
        <position position="210"/>
    </location>
    <ligand>
        <name>Zn(2+)</name>
        <dbReference type="ChEBI" id="CHEBI:29105"/>
        <label>2</label>
    </ligand>
</feature>
<dbReference type="EMBL" id="JAERWK010000027">
    <property type="protein sequence ID" value="MBM9469467.1"/>
    <property type="molecule type" value="Genomic_DNA"/>
</dbReference>
<evidence type="ECO:0000256" key="1">
    <source>
        <dbReference type="ARBA" id="ARBA00022490"/>
    </source>
</evidence>
<dbReference type="GO" id="GO:0042026">
    <property type="term" value="P:protein refolding"/>
    <property type="evidence" value="ECO:0007669"/>
    <property type="project" value="TreeGrafter"/>
</dbReference>
<comment type="subunit">
    <text evidence="11">Homodimer.</text>
</comment>
<comment type="caution">
    <text evidence="16">The sequence shown here is derived from an EMBL/GenBank/DDBJ whole genome shotgun (WGS) entry which is preliminary data.</text>
</comment>
<name>A0A939C3V8_9ACTN</name>
<dbReference type="InterPro" id="IPR008971">
    <property type="entry name" value="HSP40/DnaJ_pept-bd"/>
</dbReference>
<evidence type="ECO:0000256" key="11">
    <source>
        <dbReference type="HAMAP-Rule" id="MF_01152"/>
    </source>
</evidence>
<dbReference type="InterPro" id="IPR001305">
    <property type="entry name" value="HSP_DnaJ_Cys-rich_dom"/>
</dbReference>
<evidence type="ECO:0000256" key="3">
    <source>
        <dbReference type="ARBA" id="ARBA00022723"/>
    </source>
</evidence>
<evidence type="ECO:0000256" key="8">
    <source>
        <dbReference type="ARBA" id="ARBA00023186"/>
    </source>
</evidence>
<feature type="binding site" evidence="11">
    <location>
        <position position="246"/>
    </location>
    <ligand>
        <name>Zn(2+)</name>
        <dbReference type="ChEBI" id="CHEBI:29105"/>
        <label>1</label>
    </ligand>
</feature>
<dbReference type="InterPro" id="IPR036410">
    <property type="entry name" value="HSP_DnaJ_Cys-rich_dom_sf"/>
</dbReference>
<feature type="binding site" evidence="11">
    <location>
        <position position="243"/>
    </location>
    <ligand>
        <name>Zn(2+)</name>
        <dbReference type="ChEBI" id="CHEBI:29105"/>
        <label>1</label>
    </ligand>
</feature>
<keyword evidence="7 11" id="KW-0346">Stress response</keyword>
<evidence type="ECO:0000256" key="10">
    <source>
        <dbReference type="ARBA" id="ARBA00067609"/>
    </source>
</evidence>